<dbReference type="PANTHER" id="PTHR10502:SF107">
    <property type="entry name" value="ANNEXIN ANXC4 (AFU_ORTHOLOGUE AFUA_3G07020)"/>
    <property type="match status" value="1"/>
</dbReference>
<evidence type="ECO:0000313" key="3">
    <source>
        <dbReference type="Proteomes" id="UP001055219"/>
    </source>
</evidence>
<feature type="compositionally biased region" description="Basic and acidic residues" evidence="1">
    <location>
        <begin position="342"/>
        <end position="363"/>
    </location>
</feature>
<feature type="compositionally biased region" description="Basic and acidic residues" evidence="1">
    <location>
        <begin position="370"/>
        <end position="386"/>
    </location>
</feature>
<dbReference type="InterPro" id="IPR037104">
    <property type="entry name" value="Annexin_sf"/>
</dbReference>
<feature type="region of interest" description="Disordered" evidence="1">
    <location>
        <begin position="42"/>
        <end position="448"/>
    </location>
</feature>
<dbReference type="Gene3D" id="1.10.220.10">
    <property type="entry name" value="Annexin"/>
    <property type="match status" value="3"/>
</dbReference>
<keyword evidence="3" id="KW-1185">Reference proteome</keyword>
<dbReference type="PANTHER" id="PTHR10502">
    <property type="entry name" value="ANNEXIN"/>
    <property type="match status" value="1"/>
</dbReference>
<dbReference type="OrthoDB" id="2134400at2759"/>
<dbReference type="GO" id="GO:0012506">
    <property type="term" value="C:vesicle membrane"/>
    <property type="evidence" value="ECO:0007669"/>
    <property type="project" value="TreeGrafter"/>
</dbReference>
<feature type="compositionally biased region" description="Basic and acidic residues" evidence="1">
    <location>
        <begin position="225"/>
        <end position="241"/>
    </location>
</feature>
<dbReference type="RefSeq" id="XP_051359061.1">
    <property type="nucleotide sequence ID" value="XM_051509999.1"/>
</dbReference>
<dbReference type="Proteomes" id="UP001055219">
    <property type="component" value="Unassembled WGS sequence"/>
</dbReference>
<dbReference type="GO" id="GO:0005544">
    <property type="term" value="F:calcium-dependent phospholipid binding"/>
    <property type="evidence" value="ECO:0007669"/>
    <property type="project" value="InterPro"/>
</dbReference>
<sequence length="844" mass="97194">MIGTNTAAHIGRCAVAGMAEWRTCASPSRRFARLTQLAESEDIDMSLYVDDDRRRDRSRSRDRRSRNDPPERPPYGDVREPSYVYPEDDLDSRYQPRETNQGGGVPYPVEGGIHQMLPGEDRLYNYEDYQPAKRVASPYRSSREKDERKSYPGAFPDDDQGPPQVVTAEPRESKLERRERKAREQEGDSGRRSRYSAAKDERVSEDERLKFLPAKYSVPSSPANDKPRDRPGRQDLDDDKFSFLPFKYKGRKDDDDSHSSGREDKLERRRRKKERDEDDLAYGKLSGPSRSERANSPQTYGSYLTGSQWEDRPSSKYPVDDPRRRALSPRPISSRPVSPAAEDPRRSARFEDYRDQDPRRSRPDVLTVDPSDRNRESSRDRRRDRSPNPAGLTVDTGHHERERSRDRRSTRDRSPQPPTGRMSTLTVDTGRPSNMSLAAAPPSPLLESYRGTYQDCSPMPSPLLLPSGHPSDDPRILEAISPIGSDNELDDKKRSRRARFHDAEDITTRLANALKGDGPPDKRVLTEILPSLTHEQVMNLRADYKSLVKTGSHRKGVNIAKHIRARLKDENPNLMKACYSVALGMWESESYWANFWYQGDKTRRELLIESLMGRTNEEIRQIKSAFTDKKYDNSLTKCMKTELKEDKFKKAVLMVLEERRMDDYDHNGRKIPLDYKLVDEDVHSLRQAIKAEKGGESLMISIVVQRSDNHLREVLKEYDHVYRANFARDSLKKSTNLVGELLAHILNGVINRPVRDALLLHHAISTSRKDELRHELLTSRLVRIHWDAAHMSAVRKAYRSRYERELQEAVAESTSGQWGAFCEELCIARVPNDVRRVERVSSRR</sequence>
<feature type="compositionally biased region" description="Basic and acidic residues" evidence="1">
    <location>
        <begin position="309"/>
        <end position="324"/>
    </location>
</feature>
<feature type="compositionally biased region" description="Basic and acidic residues" evidence="1">
    <location>
        <begin position="396"/>
        <end position="414"/>
    </location>
</feature>
<dbReference type="GO" id="GO:0005634">
    <property type="term" value="C:nucleus"/>
    <property type="evidence" value="ECO:0007669"/>
    <property type="project" value="TreeGrafter"/>
</dbReference>
<reference evidence="2" key="2">
    <citation type="submission" date="2022-07" db="EMBL/GenBank/DDBJ databases">
        <authorList>
            <person name="Goncalves M.F.M."/>
            <person name="Hilario S."/>
            <person name="Van De Peer Y."/>
            <person name="Esteves A.C."/>
            <person name="Alves A."/>
        </authorList>
    </citation>
    <scope>NUCLEOTIDE SEQUENCE</scope>
    <source>
        <strain evidence="2">MUM 19.33</strain>
    </source>
</reference>
<feature type="compositionally biased region" description="Basic and acidic residues" evidence="1">
    <location>
        <begin position="141"/>
        <end position="150"/>
    </location>
</feature>
<dbReference type="EMBL" id="JAGIXG020000078">
    <property type="protein sequence ID" value="KAI6778205.1"/>
    <property type="molecule type" value="Genomic_DNA"/>
</dbReference>
<gene>
    <name evidence="2" type="ORF">J7T54_000014</name>
</gene>
<feature type="compositionally biased region" description="Polar residues" evidence="1">
    <location>
        <begin position="294"/>
        <end position="308"/>
    </location>
</feature>
<comment type="caution">
    <text evidence="2">The sequence shown here is derived from an EMBL/GenBank/DDBJ whole genome shotgun (WGS) entry which is preliminary data.</text>
</comment>
<dbReference type="GO" id="GO:0005737">
    <property type="term" value="C:cytoplasm"/>
    <property type="evidence" value="ECO:0007669"/>
    <property type="project" value="TreeGrafter"/>
</dbReference>
<evidence type="ECO:0000256" key="1">
    <source>
        <dbReference type="SAM" id="MobiDB-lite"/>
    </source>
</evidence>
<organism evidence="2 3">
    <name type="scientific">Emericellopsis cladophorae</name>
    <dbReference type="NCBI Taxonomy" id="2686198"/>
    <lineage>
        <taxon>Eukaryota</taxon>
        <taxon>Fungi</taxon>
        <taxon>Dikarya</taxon>
        <taxon>Ascomycota</taxon>
        <taxon>Pezizomycotina</taxon>
        <taxon>Sordariomycetes</taxon>
        <taxon>Hypocreomycetidae</taxon>
        <taxon>Hypocreales</taxon>
        <taxon>Bionectriaceae</taxon>
        <taxon>Emericellopsis</taxon>
    </lineage>
</organism>
<feature type="compositionally biased region" description="Polar residues" evidence="1">
    <location>
        <begin position="421"/>
        <end position="436"/>
    </location>
</feature>
<evidence type="ECO:0000313" key="2">
    <source>
        <dbReference type="EMBL" id="KAI6778205.1"/>
    </source>
</evidence>
<protein>
    <submittedName>
        <fullName evidence="2">Annexin A7-like protein</fullName>
    </submittedName>
</protein>
<proteinExistence type="predicted"/>
<accession>A0A9Q0BB76</accession>
<dbReference type="SUPFAM" id="SSF47874">
    <property type="entry name" value="Annexin"/>
    <property type="match status" value="1"/>
</dbReference>
<feature type="compositionally biased region" description="Basic and acidic residues" evidence="1">
    <location>
        <begin position="251"/>
        <end position="267"/>
    </location>
</feature>
<dbReference type="GO" id="GO:0001786">
    <property type="term" value="F:phosphatidylserine binding"/>
    <property type="evidence" value="ECO:0007669"/>
    <property type="project" value="TreeGrafter"/>
</dbReference>
<dbReference type="AlphaFoldDB" id="A0A9Q0BB76"/>
<feature type="compositionally biased region" description="Basic and acidic residues" evidence="1">
    <location>
        <begin position="169"/>
        <end position="210"/>
    </location>
</feature>
<dbReference type="GO" id="GO:0005886">
    <property type="term" value="C:plasma membrane"/>
    <property type="evidence" value="ECO:0007669"/>
    <property type="project" value="TreeGrafter"/>
</dbReference>
<dbReference type="GO" id="GO:0005509">
    <property type="term" value="F:calcium ion binding"/>
    <property type="evidence" value="ECO:0007669"/>
    <property type="project" value="InterPro"/>
</dbReference>
<reference evidence="2" key="1">
    <citation type="journal article" date="2021" name="J Fungi (Basel)">
        <title>Genomic and Metabolomic Analyses of the Marine Fungus Emericellopsis cladophorae: Insights into Saltwater Adaptability Mechanisms and Its Biosynthetic Potential.</title>
        <authorList>
            <person name="Goncalves M.F.M."/>
            <person name="Hilario S."/>
            <person name="Van de Peer Y."/>
            <person name="Esteves A.C."/>
            <person name="Alves A."/>
        </authorList>
    </citation>
    <scope>NUCLEOTIDE SEQUENCE</scope>
    <source>
        <strain evidence="2">MUM 19.33</strain>
    </source>
</reference>
<dbReference type="GeneID" id="75826536"/>
<feature type="compositionally biased region" description="Low complexity" evidence="1">
    <location>
        <begin position="328"/>
        <end position="339"/>
    </location>
</feature>
<name>A0A9Q0BB76_9HYPO</name>